<keyword evidence="14" id="KW-1185">Reference proteome</keyword>
<evidence type="ECO:0000256" key="8">
    <source>
        <dbReference type="ARBA" id="ARBA00023268"/>
    </source>
</evidence>
<keyword evidence="7 10" id="KW-0275">Fatty acid biosynthesis</keyword>
<dbReference type="CDD" id="cd00830">
    <property type="entry name" value="KAS_III"/>
    <property type="match status" value="1"/>
</dbReference>
<dbReference type="SUPFAM" id="SSF53901">
    <property type="entry name" value="Thiolase-like"/>
    <property type="match status" value="1"/>
</dbReference>
<evidence type="ECO:0000256" key="9">
    <source>
        <dbReference type="ARBA" id="ARBA00023315"/>
    </source>
</evidence>
<organism evidence="13 14">
    <name type="scientific">Paucidesulfovibrio gracilis DSM 16080</name>
    <dbReference type="NCBI Taxonomy" id="1121449"/>
    <lineage>
        <taxon>Bacteria</taxon>
        <taxon>Pseudomonadati</taxon>
        <taxon>Thermodesulfobacteriota</taxon>
        <taxon>Desulfovibrionia</taxon>
        <taxon>Desulfovibrionales</taxon>
        <taxon>Desulfovibrionaceae</taxon>
        <taxon>Paucidesulfovibrio</taxon>
    </lineage>
</organism>
<keyword evidence="8 10" id="KW-0511">Multifunctional enzyme</keyword>
<dbReference type="RefSeq" id="WP_078715955.1">
    <property type="nucleotide sequence ID" value="NZ_FUYC01000001.1"/>
</dbReference>
<dbReference type="NCBIfam" id="NF006829">
    <property type="entry name" value="PRK09352.1"/>
    <property type="match status" value="1"/>
</dbReference>
<dbReference type="InterPro" id="IPR013747">
    <property type="entry name" value="ACP_syn_III_C"/>
</dbReference>
<evidence type="ECO:0000313" key="14">
    <source>
        <dbReference type="Proteomes" id="UP000190027"/>
    </source>
</evidence>
<accession>A0A1T4W5M9</accession>
<protein>
    <recommendedName>
        <fullName evidence="10">Beta-ketoacyl-[acyl-carrier-protein] synthase III</fullName>
        <shortName evidence="10">Beta-ketoacyl-ACP synthase III</shortName>
        <shortName evidence="10">KAS III</shortName>
        <ecNumber evidence="10">2.3.1.180</ecNumber>
    </recommendedName>
    <alternativeName>
        <fullName evidence="10">3-oxoacyl-[acyl-carrier-protein] synthase 3</fullName>
    </alternativeName>
    <alternativeName>
        <fullName evidence="10">3-oxoacyl-[acyl-carrier-protein] synthase III</fullName>
    </alternativeName>
</protein>
<dbReference type="OrthoDB" id="9815506at2"/>
<dbReference type="GO" id="GO:0006633">
    <property type="term" value="P:fatty acid biosynthetic process"/>
    <property type="evidence" value="ECO:0007669"/>
    <property type="project" value="UniProtKB-UniRule"/>
</dbReference>
<dbReference type="GO" id="GO:0033818">
    <property type="term" value="F:beta-ketoacyl-acyl-carrier-protein synthase III activity"/>
    <property type="evidence" value="ECO:0007669"/>
    <property type="project" value="UniProtKB-UniRule"/>
</dbReference>
<feature type="active site" evidence="10">
    <location>
        <position position="287"/>
    </location>
</feature>
<reference evidence="13 14" key="1">
    <citation type="submission" date="2017-02" db="EMBL/GenBank/DDBJ databases">
        <authorList>
            <person name="Peterson S.W."/>
        </authorList>
    </citation>
    <scope>NUCLEOTIDE SEQUENCE [LARGE SCALE GENOMIC DNA]</scope>
    <source>
        <strain evidence="13 14">DSM 16080</strain>
    </source>
</reference>
<comment type="function">
    <text evidence="10">Catalyzes the condensation reaction of fatty acid synthesis by the addition to an acyl acceptor of two carbons from malonyl-ACP. Catalyzes the first condensation reaction which initiates fatty acid synthesis and may therefore play a role in governing the total rate of fatty acid production. Possesses both acetoacetyl-ACP synthase and acetyl transacylase activities. Its substrate specificity determines the biosynthesis of branched-chain and/or straight-chain of fatty acids.</text>
</comment>
<dbReference type="InterPro" id="IPR013751">
    <property type="entry name" value="ACP_syn_III_N"/>
</dbReference>
<dbReference type="Proteomes" id="UP000190027">
    <property type="component" value="Unassembled WGS sequence"/>
</dbReference>
<dbReference type="GO" id="GO:0004315">
    <property type="term" value="F:3-oxoacyl-[acyl-carrier-protein] synthase activity"/>
    <property type="evidence" value="ECO:0007669"/>
    <property type="project" value="InterPro"/>
</dbReference>
<dbReference type="PANTHER" id="PTHR34069">
    <property type="entry name" value="3-OXOACYL-[ACYL-CARRIER-PROTEIN] SYNTHASE 3"/>
    <property type="match status" value="1"/>
</dbReference>
<dbReference type="EC" id="2.3.1.180" evidence="10"/>
<feature type="region of interest" description="ACP-binding" evidence="10">
    <location>
        <begin position="258"/>
        <end position="262"/>
    </location>
</feature>
<dbReference type="PANTHER" id="PTHR34069:SF2">
    <property type="entry name" value="BETA-KETOACYL-[ACYL-CARRIER-PROTEIN] SYNTHASE III"/>
    <property type="match status" value="1"/>
</dbReference>
<dbReference type="GO" id="GO:0044550">
    <property type="term" value="P:secondary metabolite biosynthetic process"/>
    <property type="evidence" value="ECO:0007669"/>
    <property type="project" value="TreeGrafter"/>
</dbReference>
<keyword evidence="4 10" id="KW-0808">Transferase</keyword>
<evidence type="ECO:0000256" key="1">
    <source>
        <dbReference type="ARBA" id="ARBA00008642"/>
    </source>
</evidence>
<comment type="domain">
    <text evidence="10">The last Arg residue of the ACP-binding site is essential for the weak association between ACP/AcpP and FabH.</text>
</comment>
<feature type="domain" description="Beta-ketoacyl-[acyl-carrier-protein] synthase III C-terminal" evidence="11">
    <location>
        <begin position="241"/>
        <end position="328"/>
    </location>
</feature>
<dbReference type="InterPro" id="IPR004655">
    <property type="entry name" value="FabH"/>
</dbReference>
<proteinExistence type="inferred from homology"/>
<dbReference type="HAMAP" id="MF_01815">
    <property type="entry name" value="FabH"/>
    <property type="match status" value="1"/>
</dbReference>
<keyword evidence="3 10" id="KW-0444">Lipid biosynthesis</keyword>
<evidence type="ECO:0000256" key="6">
    <source>
        <dbReference type="ARBA" id="ARBA00023098"/>
    </source>
</evidence>
<dbReference type="InterPro" id="IPR016039">
    <property type="entry name" value="Thiolase-like"/>
</dbReference>
<comment type="pathway">
    <text evidence="10">Lipid metabolism; fatty acid biosynthesis.</text>
</comment>
<evidence type="ECO:0000256" key="4">
    <source>
        <dbReference type="ARBA" id="ARBA00022679"/>
    </source>
</evidence>
<evidence type="ECO:0000256" key="2">
    <source>
        <dbReference type="ARBA" id="ARBA00022490"/>
    </source>
</evidence>
<evidence type="ECO:0000256" key="10">
    <source>
        <dbReference type="HAMAP-Rule" id="MF_01815"/>
    </source>
</evidence>
<dbReference type="Gene3D" id="3.40.47.10">
    <property type="match status" value="1"/>
</dbReference>
<keyword evidence="9 10" id="KW-0012">Acyltransferase</keyword>
<evidence type="ECO:0000259" key="12">
    <source>
        <dbReference type="Pfam" id="PF08545"/>
    </source>
</evidence>
<evidence type="ECO:0000256" key="5">
    <source>
        <dbReference type="ARBA" id="ARBA00022832"/>
    </source>
</evidence>
<evidence type="ECO:0000256" key="3">
    <source>
        <dbReference type="ARBA" id="ARBA00022516"/>
    </source>
</evidence>
<dbReference type="GO" id="GO:0005737">
    <property type="term" value="C:cytoplasm"/>
    <property type="evidence" value="ECO:0007669"/>
    <property type="project" value="UniProtKB-SubCell"/>
</dbReference>
<dbReference type="Pfam" id="PF08541">
    <property type="entry name" value="ACP_syn_III_C"/>
    <property type="match status" value="1"/>
</dbReference>
<feature type="domain" description="Beta-ketoacyl-[acyl-carrier-protein] synthase III N-terminal" evidence="12">
    <location>
        <begin position="109"/>
        <end position="189"/>
    </location>
</feature>
<dbReference type="EMBL" id="FUYC01000001">
    <property type="protein sequence ID" value="SKA72439.1"/>
    <property type="molecule type" value="Genomic_DNA"/>
</dbReference>
<keyword evidence="2 10" id="KW-0963">Cytoplasm</keyword>
<keyword evidence="6 10" id="KW-0443">Lipid metabolism</keyword>
<dbReference type="Pfam" id="PF08545">
    <property type="entry name" value="ACP_syn_III"/>
    <property type="match status" value="1"/>
</dbReference>
<dbReference type="STRING" id="1121449.SAMN02745704_00387"/>
<evidence type="ECO:0000259" key="11">
    <source>
        <dbReference type="Pfam" id="PF08541"/>
    </source>
</evidence>
<comment type="similarity">
    <text evidence="1 10">Belongs to the thiolase-like superfamily. FabH family.</text>
</comment>
<evidence type="ECO:0000256" key="7">
    <source>
        <dbReference type="ARBA" id="ARBA00023160"/>
    </source>
</evidence>
<comment type="catalytic activity">
    <reaction evidence="10">
        <text>malonyl-[ACP] + acetyl-CoA + H(+) = 3-oxobutanoyl-[ACP] + CO2 + CoA</text>
        <dbReference type="Rhea" id="RHEA:12080"/>
        <dbReference type="Rhea" id="RHEA-COMP:9623"/>
        <dbReference type="Rhea" id="RHEA-COMP:9625"/>
        <dbReference type="ChEBI" id="CHEBI:15378"/>
        <dbReference type="ChEBI" id="CHEBI:16526"/>
        <dbReference type="ChEBI" id="CHEBI:57287"/>
        <dbReference type="ChEBI" id="CHEBI:57288"/>
        <dbReference type="ChEBI" id="CHEBI:78449"/>
        <dbReference type="ChEBI" id="CHEBI:78450"/>
        <dbReference type="EC" id="2.3.1.180"/>
    </reaction>
</comment>
<comment type="subcellular location">
    <subcellularLocation>
        <location evidence="10">Cytoplasm</location>
    </subcellularLocation>
</comment>
<feature type="active site" evidence="10">
    <location>
        <position position="257"/>
    </location>
</feature>
<dbReference type="NCBIfam" id="TIGR00747">
    <property type="entry name" value="fabH"/>
    <property type="match status" value="1"/>
</dbReference>
<dbReference type="UniPathway" id="UPA00094"/>
<sequence>MKQPVVIKGLGFHVPERILTNQDLERIVDTSDEWITTRSGIKTRHVVSEGESLSDLTHGASLKALADAEVSPEAITHILVATFSAENMIPSAACTLQDRLGLRGRMAQDISAACTGFLYALETARGLLALHPEAKILICSGDVVTSRVNWEDRGTCVLFGDGCGAAVVMLDDGGPRRAVVRDVALASDGALGDLLTVKGGGSGTIYKLGDPVGEEYFVQMQGREVFKHAVRSMTNISRNLLKKHELTSDDVDVLLPHQANLRIIEAVGKKLAIPNERVFVNVDKYGNTSAASVPIALAEAVHDGTLAPGRRALLTAFGGGFTWGAALLDT</sequence>
<dbReference type="AlphaFoldDB" id="A0A1T4W5M9"/>
<comment type="subunit">
    <text evidence="10">Homodimer.</text>
</comment>
<name>A0A1T4W5M9_9BACT</name>
<keyword evidence="5 10" id="KW-0276">Fatty acid metabolism</keyword>
<evidence type="ECO:0000313" key="13">
    <source>
        <dbReference type="EMBL" id="SKA72439.1"/>
    </source>
</evidence>
<gene>
    <name evidence="10" type="primary">fabH</name>
    <name evidence="13" type="ORF">SAMN02745704_00387</name>
</gene>
<feature type="active site" evidence="10">
    <location>
        <position position="114"/>
    </location>
</feature>